<feature type="compositionally biased region" description="Polar residues" evidence="1">
    <location>
        <begin position="1"/>
        <end position="10"/>
    </location>
</feature>
<proteinExistence type="predicted"/>
<accession>A0A1X7SDF7</accession>
<feature type="compositionally biased region" description="Polar residues" evidence="1">
    <location>
        <begin position="23"/>
        <end position="38"/>
    </location>
</feature>
<reference evidence="2" key="1">
    <citation type="submission" date="2017-05" db="UniProtKB">
        <authorList>
            <consortium name="EnsemblMetazoa"/>
        </authorList>
    </citation>
    <scope>IDENTIFICATION</scope>
</reference>
<evidence type="ECO:0000256" key="1">
    <source>
        <dbReference type="SAM" id="MobiDB-lite"/>
    </source>
</evidence>
<name>A0A1X7SDF7_AMPQE</name>
<organism evidence="2">
    <name type="scientific">Amphimedon queenslandica</name>
    <name type="common">Sponge</name>
    <dbReference type="NCBI Taxonomy" id="400682"/>
    <lineage>
        <taxon>Eukaryota</taxon>
        <taxon>Metazoa</taxon>
        <taxon>Porifera</taxon>
        <taxon>Demospongiae</taxon>
        <taxon>Heteroscleromorpha</taxon>
        <taxon>Haplosclerida</taxon>
        <taxon>Niphatidae</taxon>
        <taxon>Amphimedon</taxon>
    </lineage>
</organism>
<dbReference type="InParanoid" id="A0A1X7SDF7"/>
<dbReference type="EnsemblMetazoa" id="Aqu2.1.00096_001">
    <property type="protein sequence ID" value="Aqu2.1.00096_001"/>
    <property type="gene ID" value="Aqu2.1.00096"/>
</dbReference>
<evidence type="ECO:0000313" key="2">
    <source>
        <dbReference type="EnsemblMetazoa" id="Aqu2.1.00096_001"/>
    </source>
</evidence>
<feature type="region of interest" description="Disordered" evidence="1">
    <location>
        <begin position="1"/>
        <end position="38"/>
    </location>
</feature>
<protein>
    <submittedName>
        <fullName evidence="2">Uncharacterized protein</fullName>
    </submittedName>
</protein>
<dbReference type="AlphaFoldDB" id="A0A1X7SDF7"/>
<sequence>MNNMANTATLGNVWPPNGASARDPSQANMINSPAPPSQNEIQYADALMTEITV</sequence>